<sequence>MKKLFIICFLIAIVTPSICFSQNPMSKEEQVVAMYSMNKELIKSQKYSFLASWVISGKNRAEVDQNANTIKINESLISGTLTTINTDKTTLDLKGSLQNYNVIFNDASQQITITFSVGGYNAQIDIKPNGNSFLELTNNNEEKLTYRGGVKRTL</sequence>
<feature type="signal peptide" evidence="1">
    <location>
        <begin position="1"/>
        <end position="21"/>
    </location>
</feature>
<keyword evidence="3" id="KW-1185">Reference proteome</keyword>
<dbReference type="Pfam" id="PF14059">
    <property type="entry name" value="DUF4251"/>
    <property type="match status" value="1"/>
</dbReference>
<reference evidence="2 3" key="1">
    <citation type="submission" date="2023-11" db="EMBL/GenBank/DDBJ databases">
        <title>Winogradskyella pelagius sp. nov., isolated from coastal sediment.</title>
        <authorList>
            <person name="Li F."/>
        </authorList>
    </citation>
    <scope>NUCLEOTIDE SEQUENCE [LARGE SCALE GENOMIC DNA]</scope>
    <source>
        <strain evidence="2 3">KCTC 23502</strain>
    </source>
</reference>
<dbReference type="EMBL" id="JAXDAE010000003">
    <property type="protein sequence ID" value="MDY2586604.1"/>
    <property type="molecule type" value="Genomic_DNA"/>
</dbReference>
<evidence type="ECO:0000313" key="2">
    <source>
        <dbReference type="EMBL" id="MDY2586604.1"/>
    </source>
</evidence>
<dbReference type="Proteomes" id="UP001285855">
    <property type="component" value="Unassembled WGS sequence"/>
</dbReference>
<dbReference type="RefSeq" id="WP_320554976.1">
    <property type="nucleotide sequence ID" value="NZ_JAXDAE010000003.1"/>
</dbReference>
<dbReference type="Gene3D" id="2.40.128.410">
    <property type="match status" value="1"/>
</dbReference>
<name>A0ABU5EPB9_9FLAO</name>
<keyword evidence="1" id="KW-0732">Signal</keyword>
<feature type="chain" id="PRO_5046708337" evidence="1">
    <location>
        <begin position="22"/>
        <end position="154"/>
    </location>
</feature>
<proteinExistence type="predicted"/>
<dbReference type="InterPro" id="IPR025347">
    <property type="entry name" value="DUF4251"/>
</dbReference>
<comment type="caution">
    <text evidence="2">The sequence shown here is derived from an EMBL/GenBank/DDBJ whole genome shotgun (WGS) entry which is preliminary data.</text>
</comment>
<accession>A0ABU5EPB9</accession>
<protein>
    <submittedName>
        <fullName evidence="2">DUF4251 domain-containing protein</fullName>
    </submittedName>
</protein>
<evidence type="ECO:0000313" key="3">
    <source>
        <dbReference type="Proteomes" id="UP001285855"/>
    </source>
</evidence>
<organism evidence="2 3">
    <name type="scientific">Winogradskyella aquimaris</name>
    <dbReference type="NCBI Taxonomy" id="864074"/>
    <lineage>
        <taxon>Bacteria</taxon>
        <taxon>Pseudomonadati</taxon>
        <taxon>Bacteroidota</taxon>
        <taxon>Flavobacteriia</taxon>
        <taxon>Flavobacteriales</taxon>
        <taxon>Flavobacteriaceae</taxon>
        <taxon>Winogradskyella</taxon>
    </lineage>
</organism>
<evidence type="ECO:0000256" key="1">
    <source>
        <dbReference type="SAM" id="SignalP"/>
    </source>
</evidence>
<gene>
    <name evidence="2" type="ORF">SNF14_04600</name>
</gene>